<dbReference type="OrthoDB" id="9771118at2"/>
<dbReference type="Pfam" id="PF06812">
    <property type="entry name" value="ImpA_N"/>
    <property type="match status" value="1"/>
</dbReference>
<reference evidence="2 3" key="1">
    <citation type="submission" date="2013-02" db="EMBL/GenBank/DDBJ databases">
        <title>The Genome Sequence of Acinetobacter gerneri CIP 107464.</title>
        <authorList>
            <consortium name="The Broad Institute Genome Sequencing Platform"/>
            <consortium name="The Broad Institute Genome Sequencing Center for Infectious Disease"/>
            <person name="Cerqueira G."/>
            <person name="Feldgarden M."/>
            <person name="Courvalin P."/>
            <person name="Perichon B."/>
            <person name="Grillot-Courvalin C."/>
            <person name="Clermont D."/>
            <person name="Rocha E."/>
            <person name="Yoon E.-J."/>
            <person name="Nemec A."/>
            <person name="Walker B."/>
            <person name="Young S.K."/>
            <person name="Zeng Q."/>
            <person name="Gargeya S."/>
            <person name="Fitzgerald M."/>
            <person name="Haas B."/>
            <person name="Abouelleil A."/>
            <person name="Alvarado L."/>
            <person name="Arachchi H.M."/>
            <person name="Berlin A.M."/>
            <person name="Chapman S.B."/>
            <person name="Dewar J."/>
            <person name="Goldberg J."/>
            <person name="Griggs A."/>
            <person name="Gujja S."/>
            <person name="Hansen M."/>
            <person name="Howarth C."/>
            <person name="Imamovic A."/>
            <person name="Larimer J."/>
            <person name="McCowan C."/>
            <person name="Murphy C."/>
            <person name="Neiman D."/>
            <person name="Pearson M."/>
            <person name="Priest M."/>
            <person name="Roberts A."/>
            <person name="Saif S."/>
            <person name="Shea T."/>
            <person name="Sisk P."/>
            <person name="Sykes S."/>
            <person name="Wortman J."/>
            <person name="Nusbaum C."/>
            <person name="Birren B."/>
        </authorList>
    </citation>
    <scope>NUCLEOTIDE SEQUENCE [LARGE SCALE GENOMIC DNA]</scope>
    <source>
        <strain evidence="2 3">CIP 107464</strain>
    </source>
</reference>
<dbReference type="GeneID" id="84211584"/>
<gene>
    <name evidence="2" type="ORF">F960_04330</name>
</gene>
<dbReference type="EMBL" id="APPN01000083">
    <property type="protein sequence ID" value="ENV31961.1"/>
    <property type="molecule type" value="Genomic_DNA"/>
</dbReference>
<feature type="domain" description="ImpA N-terminal" evidence="1">
    <location>
        <begin position="9"/>
        <end position="131"/>
    </location>
</feature>
<dbReference type="eggNOG" id="COG3515">
    <property type="taxonomic scope" value="Bacteria"/>
</dbReference>
<dbReference type="RefSeq" id="WP_004870334.1">
    <property type="nucleotide sequence ID" value="NZ_ASYY01000115.1"/>
</dbReference>
<evidence type="ECO:0000313" key="2">
    <source>
        <dbReference type="EMBL" id="ENV31961.1"/>
    </source>
</evidence>
<accession>N8Y5K2</accession>
<protein>
    <submittedName>
        <fullName evidence="2">ImpA family type VI secretion-associated protein</fullName>
    </submittedName>
</protein>
<dbReference type="PANTHER" id="PTHR37951:SF1">
    <property type="entry name" value="TYPE VI SECRETION SYSTEM COMPONENT TSSA1"/>
    <property type="match status" value="1"/>
</dbReference>
<organism evidence="2 3">
    <name type="scientific">Acinetobacter gerneri DSM 14967 = CIP 107464 = MTCC 9824</name>
    <dbReference type="NCBI Taxonomy" id="1120926"/>
    <lineage>
        <taxon>Bacteria</taxon>
        <taxon>Pseudomonadati</taxon>
        <taxon>Pseudomonadota</taxon>
        <taxon>Gammaproteobacteria</taxon>
        <taxon>Moraxellales</taxon>
        <taxon>Moraxellaceae</taxon>
        <taxon>Acinetobacter</taxon>
    </lineage>
</organism>
<evidence type="ECO:0000313" key="3">
    <source>
        <dbReference type="Proteomes" id="UP000013117"/>
    </source>
</evidence>
<proteinExistence type="predicted"/>
<name>N8Y5K2_9GAMM</name>
<dbReference type="STRING" id="202952.GCA_000747725_00869"/>
<dbReference type="AlphaFoldDB" id="N8Y5K2"/>
<dbReference type="Proteomes" id="UP000013117">
    <property type="component" value="Unassembled WGS sequence"/>
</dbReference>
<dbReference type="NCBIfam" id="TIGR03363">
    <property type="entry name" value="VI_chp_8"/>
    <property type="match status" value="1"/>
</dbReference>
<dbReference type="InterPro" id="IPR010657">
    <property type="entry name" value="ImpA_N"/>
</dbReference>
<sequence length="369" mass="43026">MNVDIEALLQPISTETMCGEDLSFSNEFHEIKKARTQDDPLLDQGDWVSEPKQADWGFVSNKIIDLMSHRSKDIRLLTWLTEAWSHLYGFEGLAKAIELSYRLLEQYWLKIHPELEDDDLDQRLGLLQGLLNQLPTLVRSVPLIDRQPFYTLLDYENFLYQQNNRRKNAEDSNEIEHSNALDDFEQLLASTAKSFQKQQYQNFQLFLEQWEIIKQVLDQLMELEAPSFAQIDSQFESIQLYLKKIYKVDTQNSSLSNMPIQPEISENTACDTNAIKIQASVQAVESTLPTFQANTQNHIQNRQQAMQILSEISHYFQINEPYSPVSYMLKKTIKWSQIPLHEWLSQVIKHDNPLENIQELLGVSENNED</sequence>
<dbReference type="PATRIC" id="fig|1120926.3.peg.4219"/>
<comment type="caution">
    <text evidence="2">The sequence shown here is derived from an EMBL/GenBank/DDBJ whole genome shotgun (WGS) entry which is preliminary data.</text>
</comment>
<dbReference type="InterPro" id="IPR017740">
    <property type="entry name" value="TssA-like"/>
</dbReference>
<dbReference type="HOGENOM" id="CLU_060104_1_1_6"/>
<keyword evidence="3" id="KW-1185">Reference proteome</keyword>
<dbReference type="PANTHER" id="PTHR37951">
    <property type="entry name" value="CYTOPLASMIC PROTEIN-RELATED"/>
    <property type="match status" value="1"/>
</dbReference>
<evidence type="ECO:0000259" key="1">
    <source>
        <dbReference type="Pfam" id="PF06812"/>
    </source>
</evidence>